<gene>
    <name evidence="1" type="ORF">G2W53_014855</name>
</gene>
<dbReference type="AlphaFoldDB" id="A0A834WUC3"/>
<reference evidence="1" key="1">
    <citation type="submission" date="2020-09" db="EMBL/GenBank/DDBJ databases">
        <title>Genome-Enabled Discovery of Anthraquinone Biosynthesis in Senna tora.</title>
        <authorList>
            <person name="Kang S.-H."/>
            <person name="Pandey R.P."/>
            <person name="Lee C.-M."/>
            <person name="Sim J.-S."/>
            <person name="Jeong J.-T."/>
            <person name="Choi B.-S."/>
            <person name="Jung M."/>
            <person name="Ginzburg D."/>
            <person name="Zhao K."/>
            <person name="Won S.Y."/>
            <person name="Oh T.-J."/>
            <person name="Yu Y."/>
            <person name="Kim N.-H."/>
            <person name="Lee O.R."/>
            <person name="Lee T.-H."/>
            <person name="Bashyal P."/>
            <person name="Kim T.-S."/>
            <person name="Lee W.-H."/>
            <person name="Kawkins C."/>
            <person name="Kim C.-K."/>
            <person name="Kim J.S."/>
            <person name="Ahn B.O."/>
            <person name="Rhee S.Y."/>
            <person name="Sohng J.K."/>
        </authorList>
    </citation>
    <scope>NUCLEOTIDE SEQUENCE</scope>
    <source>
        <tissue evidence="1">Leaf</tissue>
    </source>
</reference>
<organism evidence="1 2">
    <name type="scientific">Senna tora</name>
    <dbReference type="NCBI Taxonomy" id="362788"/>
    <lineage>
        <taxon>Eukaryota</taxon>
        <taxon>Viridiplantae</taxon>
        <taxon>Streptophyta</taxon>
        <taxon>Embryophyta</taxon>
        <taxon>Tracheophyta</taxon>
        <taxon>Spermatophyta</taxon>
        <taxon>Magnoliopsida</taxon>
        <taxon>eudicotyledons</taxon>
        <taxon>Gunneridae</taxon>
        <taxon>Pentapetalae</taxon>
        <taxon>rosids</taxon>
        <taxon>fabids</taxon>
        <taxon>Fabales</taxon>
        <taxon>Fabaceae</taxon>
        <taxon>Caesalpinioideae</taxon>
        <taxon>Cassia clade</taxon>
        <taxon>Senna</taxon>
    </lineage>
</organism>
<evidence type="ECO:0000313" key="1">
    <source>
        <dbReference type="EMBL" id="KAF7832522.1"/>
    </source>
</evidence>
<keyword evidence="2" id="KW-1185">Reference proteome</keyword>
<name>A0A834WUC3_9FABA</name>
<proteinExistence type="predicted"/>
<accession>A0A834WUC3</accession>
<dbReference type="Proteomes" id="UP000634136">
    <property type="component" value="Unassembled WGS sequence"/>
</dbReference>
<sequence length="142" mass="16095">MVANRKGSRRLLTVQLDSDIECVIAKRHTMSQTCFHQWLRSFLRNPNRVRNADLLQSENVVTSRRLYAERLRPRREIAVGDQILKHGGVEMHDPDPIFANIDLRPWGGGGATDDGVVRLDGQSSDTGAGYNKVESLRKKMVR</sequence>
<comment type="caution">
    <text evidence="1">The sequence shown here is derived from an EMBL/GenBank/DDBJ whole genome shotgun (WGS) entry which is preliminary data.</text>
</comment>
<dbReference type="EMBL" id="JAAIUW010000005">
    <property type="protein sequence ID" value="KAF7832522.1"/>
    <property type="molecule type" value="Genomic_DNA"/>
</dbReference>
<evidence type="ECO:0000313" key="2">
    <source>
        <dbReference type="Proteomes" id="UP000634136"/>
    </source>
</evidence>
<protein>
    <submittedName>
        <fullName evidence="1">Uncharacterized protein</fullName>
    </submittedName>
</protein>